<keyword evidence="2" id="KW-1003">Cell membrane</keyword>
<evidence type="ECO:0000256" key="2">
    <source>
        <dbReference type="ARBA" id="ARBA00022475"/>
    </source>
</evidence>
<comment type="cofactor">
    <cofactor evidence="1">
        <name>FMN</name>
        <dbReference type="ChEBI" id="CHEBI:58210"/>
    </cofactor>
</comment>
<evidence type="ECO:0000256" key="6">
    <source>
        <dbReference type="ARBA" id="ARBA00023136"/>
    </source>
</evidence>
<evidence type="ECO:0000256" key="7">
    <source>
        <dbReference type="ARBA" id="ARBA00024042"/>
    </source>
</evidence>
<dbReference type="NCBIfam" id="NF033901">
    <property type="entry name" value="L_lactate_LldD"/>
    <property type="match status" value="1"/>
</dbReference>
<dbReference type="PANTHER" id="PTHR10578:SF85">
    <property type="entry name" value="L-LACTATE DEHYDROGENASE"/>
    <property type="match status" value="1"/>
</dbReference>
<dbReference type="PROSITE" id="PS00557">
    <property type="entry name" value="FMN_HYDROXY_ACID_DH_1"/>
    <property type="match status" value="1"/>
</dbReference>
<evidence type="ECO:0000313" key="10">
    <source>
        <dbReference type="Proteomes" id="UP001596303"/>
    </source>
</evidence>
<protein>
    <submittedName>
        <fullName evidence="9">FMN-dependent L-lactate dehydrogenase LldD</fullName>
    </submittedName>
</protein>
<proteinExistence type="inferred from homology"/>
<keyword evidence="10" id="KW-1185">Reference proteome</keyword>
<evidence type="ECO:0000256" key="5">
    <source>
        <dbReference type="ARBA" id="ARBA00023002"/>
    </source>
</evidence>
<organism evidence="9 10">
    <name type="scientific">Ponticaulis profundi</name>
    <dbReference type="NCBI Taxonomy" id="2665222"/>
    <lineage>
        <taxon>Bacteria</taxon>
        <taxon>Pseudomonadati</taxon>
        <taxon>Pseudomonadota</taxon>
        <taxon>Alphaproteobacteria</taxon>
        <taxon>Hyphomonadales</taxon>
        <taxon>Hyphomonadaceae</taxon>
        <taxon>Ponticaulis</taxon>
    </lineage>
</organism>
<name>A0ABW1S9N2_9PROT</name>
<dbReference type="PANTHER" id="PTHR10578">
    <property type="entry name" value="S -2-HYDROXY-ACID OXIDASE-RELATED"/>
    <property type="match status" value="1"/>
</dbReference>
<dbReference type="NCBIfam" id="NF008398">
    <property type="entry name" value="PRK11197.1"/>
    <property type="match status" value="1"/>
</dbReference>
<reference evidence="10" key="1">
    <citation type="journal article" date="2019" name="Int. J. Syst. Evol. Microbiol.">
        <title>The Global Catalogue of Microorganisms (GCM) 10K type strain sequencing project: providing services to taxonomists for standard genome sequencing and annotation.</title>
        <authorList>
            <consortium name="The Broad Institute Genomics Platform"/>
            <consortium name="The Broad Institute Genome Sequencing Center for Infectious Disease"/>
            <person name="Wu L."/>
            <person name="Ma J."/>
        </authorList>
    </citation>
    <scope>NUCLEOTIDE SEQUENCE [LARGE SCALE GENOMIC DNA]</scope>
    <source>
        <strain evidence="10">CGMCC-1.15741</strain>
    </source>
</reference>
<dbReference type="EMBL" id="JBHSSW010000012">
    <property type="protein sequence ID" value="MFC6198391.1"/>
    <property type="molecule type" value="Genomic_DNA"/>
</dbReference>
<evidence type="ECO:0000256" key="1">
    <source>
        <dbReference type="ARBA" id="ARBA00001917"/>
    </source>
</evidence>
<dbReference type="InterPro" id="IPR012133">
    <property type="entry name" value="Alpha-hydoxy_acid_DH_FMN"/>
</dbReference>
<dbReference type="PIRSF" id="PIRSF000138">
    <property type="entry name" value="Al-hdrx_acd_dh"/>
    <property type="match status" value="1"/>
</dbReference>
<dbReference type="InterPro" id="IPR020920">
    <property type="entry name" value="LldD"/>
</dbReference>
<comment type="caution">
    <text evidence="9">The sequence shown here is derived from an EMBL/GenBank/DDBJ whole genome shotgun (WGS) entry which is preliminary data.</text>
</comment>
<dbReference type="InterPro" id="IPR008259">
    <property type="entry name" value="FMN_hydac_DH_AS"/>
</dbReference>
<dbReference type="Proteomes" id="UP001596303">
    <property type="component" value="Unassembled WGS sequence"/>
</dbReference>
<evidence type="ECO:0000259" key="8">
    <source>
        <dbReference type="PROSITE" id="PS51349"/>
    </source>
</evidence>
<dbReference type="Pfam" id="PF01070">
    <property type="entry name" value="FMN_dh"/>
    <property type="match status" value="1"/>
</dbReference>
<keyword evidence="4" id="KW-0288">FMN</keyword>
<keyword evidence="5" id="KW-0560">Oxidoreductase</keyword>
<gene>
    <name evidence="9" type="primary">lldD</name>
    <name evidence="9" type="ORF">ACFQDM_09885</name>
</gene>
<keyword evidence="6" id="KW-0472">Membrane</keyword>
<evidence type="ECO:0000313" key="9">
    <source>
        <dbReference type="EMBL" id="MFC6198391.1"/>
    </source>
</evidence>
<sequence>MIIASTDDFREAARRRLPPFLFEYIDGGSFTETTLKRNVSDLAGIAVRQRVMRDISTLDLSTSLFGQELSAPIVLAPVGIAGMNARRGEVQAARAAERHGVPFTLSTVSLCSVEEVSTATNAPFWFQLYMLKDKGFMDEMLARADAAGCSALVFTVDLPMPGKRYRDERSGLSGPSAFNNQLQRAWQAITHPRWSYDVGLMGRPHKLGNVASALGTDSGLEDFLGWLSKNFDRSVNWDHLRAIREKWKKPLIVKGILDPEDARHCADLGADAIVVSNHGGRQLDGAISSAHTLPGIREAVGNDIKILADGGVRSGLDVVRMMALGADAVMIGRAWVYALGARGEAGVDQLLSIMKHEMATTMGLCGVTSVGAIDRTILAEAN</sequence>
<dbReference type="InterPro" id="IPR000262">
    <property type="entry name" value="FMN-dep_DH"/>
</dbReference>
<dbReference type="InterPro" id="IPR037396">
    <property type="entry name" value="FMN_HAD"/>
</dbReference>
<dbReference type="InterPro" id="IPR013785">
    <property type="entry name" value="Aldolase_TIM"/>
</dbReference>
<accession>A0ABW1S9N2</accession>
<evidence type="ECO:0000256" key="4">
    <source>
        <dbReference type="ARBA" id="ARBA00022643"/>
    </source>
</evidence>
<dbReference type="RefSeq" id="WP_377378562.1">
    <property type="nucleotide sequence ID" value="NZ_JBHSSW010000012.1"/>
</dbReference>
<evidence type="ECO:0000256" key="3">
    <source>
        <dbReference type="ARBA" id="ARBA00022630"/>
    </source>
</evidence>
<comment type="similarity">
    <text evidence="7">Belongs to the FMN-dependent alpha-hydroxy acid dehydrogenase family.</text>
</comment>
<keyword evidence="3" id="KW-0285">Flavoprotein</keyword>
<dbReference type="SUPFAM" id="SSF51395">
    <property type="entry name" value="FMN-linked oxidoreductases"/>
    <property type="match status" value="1"/>
</dbReference>
<dbReference type="Gene3D" id="3.20.20.70">
    <property type="entry name" value="Aldolase class I"/>
    <property type="match status" value="1"/>
</dbReference>
<dbReference type="PROSITE" id="PS51349">
    <property type="entry name" value="FMN_HYDROXY_ACID_DH_2"/>
    <property type="match status" value="1"/>
</dbReference>
<feature type="domain" description="FMN hydroxy acid dehydrogenase" evidence="8">
    <location>
        <begin position="1"/>
        <end position="382"/>
    </location>
</feature>
<dbReference type="CDD" id="cd02809">
    <property type="entry name" value="alpha_hydroxyacid_oxid_FMN"/>
    <property type="match status" value="1"/>
</dbReference>